<organism evidence="2 3">
    <name type="scientific">Paenibacillus aestuarii</name>
    <dbReference type="NCBI Taxonomy" id="516965"/>
    <lineage>
        <taxon>Bacteria</taxon>
        <taxon>Bacillati</taxon>
        <taxon>Bacillota</taxon>
        <taxon>Bacilli</taxon>
        <taxon>Bacillales</taxon>
        <taxon>Paenibacillaceae</taxon>
        <taxon>Paenibacillus</taxon>
    </lineage>
</organism>
<gene>
    <name evidence="2" type="ORF">ACFPOG_21755</name>
</gene>
<dbReference type="PIRSF" id="PIRSF017388">
    <property type="entry name" value="Esterase_lipase"/>
    <property type="match status" value="1"/>
</dbReference>
<comment type="caution">
    <text evidence="2">The sequence shown here is derived from an EMBL/GenBank/DDBJ whole genome shotgun (WGS) entry which is preliminary data.</text>
</comment>
<dbReference type="Pfam" id="PF12146">
    <property type="entry name" value="Hydrolase_4"/>
    <property type="match status" value="1"/>
</dbReference>
<dbReference type="SUPFAM" id="SSF53474">
    <property type="entry name" value="alpha/beta-Hydrolases"/>
    <property type="match status" value="1"/>
</dbReference>
<accession>A0ABW0KBV2</accession>
<keyword evidence="3" id="KW-1185">Reference proteome</keyword>
<dbReference type="InterPro" id="IPR022742">
    <property type="entry name" value="Hydrolase_4"/>
</dbReference>
<name>A0ABW0KBV2_9BACL</name>
<dbReference type="InterPro" id="IPR051044">
    <property type="entry name" value="MAG_DAG_Lipase"/>
</dbReference>
<dbReference type="Gene3D" id="3.40.50.1820">
    <property type="entry name" value="alpha/beta hydrolase"/>
    <property type="match status" value="1"/>
</dbReference>
<reference evidence="3" key="1">
    <citation type="journal article" date="2019" name="Int. J. Syst. Evol. Microbiol.">
        <title>The Global Catalogue of Microorganisms (GCM) 10K type strain sequencing project: providing services to taxonomists for standard genome sequencing and annotation.</title>
        <authorList>
            <consortium name="The Broad Institute Genomics Platform"/>
            <consortium name="The Broad Institute Genome Sequencing Center for Infectious Disease"/>
            <person name="Wu L."/>
            <person name="Ma J."/>
        </authorList>
    </citation>
    <scope>NUCLEOTIDE SEQUENCE [LARGE SCALE GENOMIC DNA]</scope>
    <source>
        <strain evidence="3">KACC 11904</strain>
    </source>
</reference>
<dbReference type="RefSeq" id="WP_270878838.1">
    <property type="nucleotide sequence ID" value="NZ_JAQFVF010000022.1"/>
</dbReference>
<evidence type="ECO:0000259" key="1">
    <source>
        <dbReference type="Pfam" id="PF12146"/>
    </source>
</evidence>
<dbReference type="InterPro" id="IPR029058">
    <property type="entry name" value="AB_hydrolase_fold"/>
</dbReference>
<keyword evidence="2" id="KW-0378">Hydrolase</keyword>
<protein>
    <submittedName>
        <fullName evidence="2">Alpha/beta hydrolase</fullName>
    </submittedName>
</protein>
<evidence type="ECO:0000313" key="2">
    <source>
        <dbReference type="EMBL" id="MFC5450884.1"/>
    </source>
</evidence>
<dbReference type="Proteomes" id="UP001596044">
    <property type="component" value="Unassembled WGS sequence"/>
</dbReference>
<dbReference type="GO" id="GO:0016787">
    <property type="term" value="F:hydrolase activity"/>
    <property type="evidence" value="ECO:0007669"/>
    <property type="project" value="UniProtKB-KW"/>
</dbReference>
<evidence type="ECO:0000313" key="3">
    <source>
        <dbReference type="Proteomes" id="UP001596044"/>
    </source>
</evidence>
<dbReference type="InterPro" id="IPR012354">
    <property type="entry name" value="Esterase_lipase"/>
</dbReference>
<dbReference type="EMBL" id="JBHSMJ010000029">
    <property type="protein sequence ID" value="MFC5450884.1"/>
    <property type="molecule type" value="Genomic_DNA"/>
</dbReference>
<sequence length="268" mass="30476">MDDIEERVYNSTDPFFWLGSGTNRDMGILMIHGFTGTPMEFRRIGYKMQDQGYTVNAVRLPGHGTTPEEMMHTGWTDWYGHVLESYDKLAGVCKNVVVMGYSLGGLLALKLSVERQTSGIVSIATPIFLATRRIVFAAVMQHFMDYVEKKPKDTPIVLDESCAYTKTPIRCVISLRKLLKQVKVILPRIEAPIWIGQGKRDTIVLQESAEFLHQNVQSPLKELHYYEESSHGLLLDQEKEQVYEDISSFIQSLQMKYYEVKEAGAAAK</sequence>
<proteinExistence type="predicted"/>
<feature type="domain" description="Serine aminopeptidase S33" evidence="1">
    <location>
        <begin position="28"/>
        <end position="238"/>
    </location>
</feature>
<dbReference type="PANTHER" id="PTHR11614">
    <property type="entry name" value="PHOSPHOLIPASE-RELATED"/>
    <property type="match status" value="1"/>
</dbReference>